<dbReference type="Pfam" id="PF13456">
    <property type="entry name" value="RVT_3"/>
    <property type="match status" value="1"/>
</dbReference>
<comment type="caution">
    <text evidence="2">The sequence shown here is derived from an EMBL/GenBank/DDBJ whole genome shotgun (WGS) entry which is preliminary data.</text>
</comment>
<reference evidence="2 3" key="1">
    <citation type="submission" date="2020-06" db="EMBL/GenBank/DDBJ databases">
        <title>Transcriptomic and genomic resources for Thalictrum thalictroides and T. hernandezii: Facilitating candidate gene discovery in an emerging model plant lineage.</title>
        <authorList>
            <person name="Arias T."/>
            <person name="Riano-Pachon D.M."/>
            <person name="Di Stilio V.S."/>
        </authorList>
    </citation>
    <scope>NUCLEOTIDE SEQUENCE [LARGE SCALE GENOMIC DNA]</scope>
    <source>
        <strain evidence="3">cv. WT478/WT964</strain>
        <tissue evidence="2">Leaves</tissue>
    </source>
</reference>
<dbReference type="InterPro" id="IPR012337">
    <property type="entry name" value="RNaseH-like_sf"/>
</dbReference>
<dbReference type="InterPro" id="IPR036397">
    <property type="entry name" value="RNaseH_sf"/>
</dbReference>
<dbReference type="CDD" id="cd06222">
    <property type="entry name" value="RNase_H_like"/>
    <property type="match status" value="1"/>
</dbReference>
<dbReference type="PANTHER" id="PTHR47723">
    <property type="entry name" value="OS05G0353850 PROTEIN"/>
    <property type="match status" value="1"/>
</dbReference>
<dbReference type="SUPFAM" id="SSF53098">
    <property type="entry name" value="Ribonuclease H-like"/>
    <property type="match status" value="1"/>
</dbReference>
<dbReference type="EMBL" id="JABWDY010037536">
    <property type="protein sequence ID" value="KAF5180372.1"/>
    <property type="molecule type" value="Genomic_DNA"/>
</dbReference>
<dbReference type="OrthoDB" id="1108735at2759"/>
<dbReference type="GO" id="GO:0004523">
    <property type="term" value="F:RNA-DNA hybrid ribonuclease activity"/>
    <property type="evidence" value="ECO:0007669"/>
    <property type="project" value="InterPro"/>
</dbReference>
<name>A0A7J6V7I8_THATH</name>
<dbReference type="Proteomes" id="UP000554482">
    <property type="component" value="Unassembled WGS sequence"/>
</dbReference>
<keyword evidence="3" id="KW-1185">Reference proteome</keyword>
<dbReference type="GO" id="GO:0003676">
    <property type="term" value="F:nucleic acid binding"/>
    <property type="evidence" value="ECO:0007669"/>
    <property type="project" value="InterPro"/>
</dbReference>
<sequence length="150" mass="16496">MSADLPIGIGFILSVCKGQFIGAGSTSCHAGSSEEGECTGVLVGIKWAKEQRVKKLILESDNKRAVEALMGLPTNLSWMYYKIIQETLSYFQFFDVITIGHCNRSGNHAAHILSKHADTSNMVSNIYGYPPAWLTAQLADDLMFCNLNYV</sequence>
<dbReference type="PANTHER" id="PTHR47723:SF19">
    <property type="entry name" value="POLYNUCLEOTIDYL TRANSFERASE, RIBONUCLEASE H-LIKE SUPERFAMILY PROTEIN"/>
    <property type="match status" value="1"/>
</dbReference>
<accession>A0A7J6V7I8</accession>
<dbReference type="InterPro" id="IPR053151">
    <property type="entry name" value="RNase_H-like"/>
</dbReference>
<dbReference type="InterPro" id="IPR002156">
    <property type="entry name" value="RNaseH_domain"/>
</dbReference>
<proteinExistence type="predicted"/>
<evidence type="ECO:0000313" key="2">
    <source>
        <dbReference type="EMBL" id="KAF5180372.1"/>
    </source>
</evidence>
<dbReference type="Gene3D" id="3.30.420.10">
    <property type="entry name" value="Ribonuclease H-like superfamily/Ribonuclease H"/>
    <property type="match status" value="1"/>
</dbReference>
<evidence type="ECO:0000259" key="1">
    <source>
        <dbReference type="Pfam" id="PF13456"/>
    </source>
</evidence>
<feature type="domain" description="RNase H type-1" evidence="1">
    <location>
        <begin position="8"/>
        <end position="117"/>
    </location>
</feature>
<evidence type="ECO:0000313" key="3">
    <source>
        <dbReference type="Proteomes" id="UP000554482"/>
    </source>
</evidence>
<gene>
    <name evidence="2" type="ORF">FRX31_030041</name>
</gene>
<protein>
    <recommendedName>
        <fullName evidence="1">RNase H type-1 domain-containing protein</fullName>
    </recommendedName>
</protein>
<organism evidence="2 3">
    <name type="scientific">Thalictrum thalictroides</name>
    <name type="common">Rue-anemone</name>
    <name type="synonym">Anemone thalictroides</name>
    <dbReference type="NCBI Taxonomy" id="46969"/>
    <lineage>
        <taxon>Eukaryota</taxon>
        <taxon>Viridiplantae</taxon>
        <taxon>Streptophyta</taxon>
        <taxon>Embryophyta</taxon>
        <taxon>Tracheophyta</taxon>
        <taxon>Spermatophyta</taxon>
        <taxon>Magnoliopsida</taxon>
        <taxon>Ranunculales</taxon>
        <taxon>Ranunculaceae</taxon>
        <taxon>Thalictroideae</taxon>
        <taxon>Thalictrum</taxon>
    </lineage>
</organism>
<dbReference type="AlphaFoldDB" id="A0A7J6V7I8"/>
<dbReference type="InterPro" id="IPR044730">
    <property type="entry name" value="RNase_H-like_dom_plant"/>
</dbReference>